<reference evidence="1" key="1">
    <citation type="submission" date="2022-04" db="EMBL/GenBank/DDBJ databases">
        <title>Genome of the entomopathogenic fungus Entomophthora muscae.</title>
        <authorList>
            <person name="Elya C."/>
            <person name="Lovett B.R."/>
            <person name="Lee E."/>
            <person name="Macias A.M."/>
            <person name="Hajek A.E."/>
            <person name="De Bivort B.L."/>
            <person name="Kasson M.T."/>
            <person name="De Fine Licht H.H."/>
            <person name="Stajich J.E."/>
        </authorList>
    </citation>
    <scope>NUCLEOTIDE SEQUENCE</scope>
    <source>
        <strain evidence="1">Berkeley</strain>
    </source>
</reference>
<dbReference type="EMBL" id="QTSX02002219">
    <property type="protein sequence ID" value="KAJ9077122.1"/>
    <property type="molecule type" value="Genomic_DNA"/>
</dbReference>
<name>A0ACC2TR87_9FUNG</name>
<comment type="caution">
    <text evidence="1">The sequence shown here is derived from an EMBL/GenBank/DDBJ whole genome shotgun (WGS) entry which is preliminary data.</text>
</comment>
<proteinExistence type="predicted"/>
<organism evidence="1 2">
    <name type="scientific">Entomophthora muscae</name>
    <dbReference type="NCBI Taxonomy" id="34485"/>
    <lineage>
        <taxon>Eukaryota</taxon>
        <taxon>Fungi</taxon>
        <taxon>Fungi incertae sedis</taxon>
        <taxon>Zoopagomycota</taxon>
        <taxon>Entomophthoromycotina</taxon>
        <taxon>Entomophthoromycetes</taxon>
        <taxon>Entomophthorales</taxon>
        <taxon>Entomophthoraceae</taxon>
        <taxon>Entomophthora</taxon>
    </lineage>
</organism>
<protein>
    <submittedName>
        <fullName evidence="1">Uncharacterized protein</fullName>
    </submittedName>
</protein>
<evidence type="ECO:0000313" key="2">
    <source>
        <dbReference type="Proteomes" id="UP001165960"/>
    </source>
</evidence>
<accession>A0ACC2TR87</accession>
<evidence type="ECO:0000313" key="1">
    <source>
        <dbReference type="EMBL" id="KAJ9077122.1"/>
    </source>
</evidence>
<keyword evidence="2" id="KW-1185">Reference proteome</keyword>
<sequence>MGLNTYFPQLSPVSSLWSSFRAAVPVIHWAASWWFVSPGWEPKLVSLAPSLTISINLWTQISSFACLAGNNPTSLLHLLDELPGKTTGLLFSEEILVKSLTCNNLDYYLPNLDLVPHSTKKTPENIQPLLERSNLLL</sequence>
<dbReference type="Proteomes" id="UP001165960">
    <property type="component" value="Unassembled WGS sequence"/>
</dbReference>
<gene>
    <name evidence="1" type="ORF">DSO57_1019703</name>
</gene>